<dbReference type="SUPFAM" id="SSF54631">
    <property type="entry name" value="CBS-domain pair"/>
    <property type="match status" value="1"/>
</dbReference>
<dbReference type="Gene3D" id="3.10.580.10">
    <property type="entry name" value="CBS-domain"/>
    <property type="match status" value="1"/>
</dbReference>
<keyword evidence="1" id="KW-0129">CBS domain</keyword>
<dbReference type="PROSITE" id="PS51371">
    <property type="entry name" value="CBS"/>
    <property type="match status" value="1"/>
</dbReference>
<organism evidence="3 4">
    <name type="scientific">Streptomyces galilaeus</name>
    <dbReference type="NCBI Taxonomy" id="33899"/>
    <lineage>
        <taxon>Bacteria</taxon>
        <taxon>Bacillati</taxon>
        <taxon>Actinomycetota</taxon>
        <taxon>Actinomycetes</taxon>
        <taxon>Kitasatosporales</taxon>
        <taxon>Streptomycetaceae</taxon>
        <taxon>Streptomyces</taxon>
    </lineage>
</organism>
<keyword evidence="4" id="KW-1185">Reference proteome</keyword>
<gene>
    <name evidence="3" type="ORF">ACKI1S_02360</name>
</gene>
<sequence length="221" mass="25147">MTSSASFEEAFTKMQLNGYSQLPVLNGTRNLQGAVTWESIAQARYKDSQAPFSQAIVKAHDVSYADHLIDVLPYLEQYGFLLVRDQTKQIAGIITIADVAAEYGATARPFLLIGDLDRQLRRVISEGLDLQEVITLCDPDKLRNITAFGQMSYGDYQQILSNQQQWDKLGWPLDRKSFVARLDELREVRNELMHFNDKDKAGDDAIPKLRNMIELLRRYGS</sequence>
<dbReference type="EMBL" id="JBJVNE010000001">
    <property type="protein sequence ID" value="MFM9644985.1"/>
    <property type="molecule type" value="Genomic_DNA"/>
</dbReference>
<evidence type="ECO:0000256" key="1">
    <source>
        <dbReference type="PROSITE-ProRule" id="PRU00703"/>
    </source>
</evidence>
<name>A0ABW9IBI0_STRGJ</name>
<feature type="domain" description="CBS" evidence="2">
    <location>
        <begin position="1"/>
        <end position="52"/>
    </location>
</feature>
<dbReference type="Pfam" id="PF00571">
    <property type="entry name" value="CBS"/>
    <property type="match status" value="1"/>
</dbReference>
<reference evidence="3 4" key="1">
    <citation type="submission" date="2024-12" db="EMBL/GenBank/DDBJ databases">
        <title>Forecasting of Potato common scab and diversities of Pathogenic streptomyces spp. in china.</title>
        <authorList>
            <person name="Handique U."/>
            <person name="Wu J."/>
        </authorList>
    </citation>
    <scope>NUCLEOTIDE SEQUENCE [LARGE SCALE GENOMIC DNA]</scope>
    <source>
        <strain evidence="3 4">ZRIMU1585</strain>
    </source>
</reference>
<evidence type="ECO:0000313" key="3">
    <source>
        <dbReference type="EMBL" id="MFM9644985.1"/>
    </source>
</evidence>
<protein>
    <submittedName>
        <fullName evidence="3">CBS domain-containing protein</fullName>
    </submittedName>
</protein>
<dbReference type="RefSeq" id="WP_369279135.1">
    <property type="nucleotide sequence ID" value="NZ_JBJVMW010000021.1"/>
</dbReference>
<dbReference type="Proteomes" id="UP001631993">
    <property type="component" value="Unassembled WGS sequence"/>
</dbReference>
<dbReference type="InterPro" id="IPR046342">
    <property type="entry name" value="CBS_dom_sf"/>
</dbReference>
<evidence type="ECO:0000259" key="2">
    <source>
        <dbReference type="PROSITE" id="PS51371"/>
    </source>
</evidence>
<comment type="caution">
    <text evidence="3">The sequence shown here is derived from an EMBL/GenBank/DDBJ whole genome shotgun (WGS) entry which is preliminary data.</text>
</comment>
<dbReference type="InterPro" id="IPR000644">
    <property type="entry name" value="CBS_dom"/>
</dbReference>
<accession>A0ABW9IBI0</accession>
<proteinExistence type="predicted"/>
<evidence type="ECO:0000313" key="4">
    <source>
        <dbReference type="Proteomes" id="UP001631993"/>
    </source>
</evidence>